<name>A0ACC1MFN9_9HYPO</name>
<evidence type="ECO:0000313" key="2">
    <source>
        <dbReference type="Proteomes" id="UP001143910"/>
    </source>
</evidence>
<dbReference type="EMBL" id="JANJQO010003109">
    <property type="protein sequence ID" value="KAJ2965166.1"/>
    <property type="molecule type" value="Genomic_DNA"/>
</dbReference>
<sequence>MTACAASTGDRDLLRDRFDTPMNPCATDFAPSYPSQPSSEHHTRVTTTPYPDTYVAPTLNRSHPHVRSSPSKHQLNSKVAAAAAAAIANINAPQQGHGRSVSPESLEVISGQSSSCGSVNGRREYSYAEIAKRYPANKATKTATTTTASSHQKTPLNAPSGPAALRARRSREAAPTSQVQPKPNTTDSPQWSQSKRWTSGEKKELMAYQKMRQNLHYMGAGESPFVPQSAAELTSLKLSMTEERRRLIAIKVKILTAKLSQKEDLASIKETALPEPGHPLFLCESSGFGAQRDGEDNTGPVPWPTVVQLKEEGDRRATGTTRQLPTPEKVYGEDRSRKFKNTVATQDLHFGILPVDTAMLDETGEREDCTLSENDLPEWLQEVIGLAKIPGNM</sequence>
<proteinExistence type="predicted"/>
<evidence type="ECO:0000313" key="1">
    <source>
        <dbReference type="EMBL" id="KAJ2965166.1"/>
    </source>
</evidence>
<gene>
    <name evidence="1" type="ORF">NQ176_g10752</name>
</gene>
<accession>A0ACC1MFN9</accession>
<reference evidence="1" key="1">
    <citation type="submission" date="2022-08" db="EMBL/GenBank/DDBJ databases">
        <title>Genome Sequence of Lecanicillium fungicola.</title>
        <authorList>
            <person name="Buettner E."/>
        </authorList>
    </citation>
    <scope>NUCLEOTIDE SEQUENCE</scope>
    <source>
        <strain evidence="1">Babe33</strain>
    </source>
</reference>
<keyword evidence="2" id="KW-1185">Reference proteome</keyword>
<dbReference type="Proteomes" id="UP001143910">
    <property type="component" value="Unassembled WGS sequence"/>
</dbReference>
<comment type="caution">
    <text evidence="1">The sequence shown here is derived from an EMBL/GenBank/DDBJ whole genome shotgun (WGS) entry which is preliminary data.</text>
</comment>
<protein>
    <submittedName>
        <fullName evidence="1">Uncharacterized protein</fullName>
    </submittedName>
</protein>
<organism evidence="1 2">
    <name type="scientific">Zarea fungicola</name>
    <dbReference type="NCBI Taxonomy" id="93591"/>
    <lineage>
        <taxon>Eukaryota</taxon>
        <taxon>Fungi</taxon>
        <taxon>Dikarya</taxon>
        <taxon>Ascomycota</taxon>
        <taxon>Pezizomycotina</taxon>
        <taxon>Sordariomycetes</taxon>
        <taxon>Hypocreomycetidae</taxon>
        <taxon>Hypocreales</taxon>
        <taxon>Cordycipitaceae</taxon>
        <taxon>Zarea</taxon>
    </lineage>
</organism>